<dbReference type="Gene3D" id="3.30.2310.20">
    <property type="entry name" value="RelE-like"/>
    <property type="match status" value="1"/>
</dbReference>
<protein>
    <submittedName>
        <fullName evidence="2">Plasmid stabilisation system family protein</fullName>
    </submittedName>
</protein>
<name>W0V2A7_9BURK</name>
<gene>
    <name evidence="2" type="ORF">GJA_1348</name>
</gene>
<keyword evidence="3" id="KW-1185">Reference proteome</keyword>
<keyword evidence="1" id="KW-1277">Toxin-antitoxin system</keyword>
<dbReference type="Proteomes" id="UP000027604">
    <property type="component" value="Chromosome I"/>
</dbReference>
<dbReference type="KEGG" id="jag:GJA_1348"/>
<evidence type="ECO:0000313" key="3">
    <source>
        <dbReference type="Proteomes" id="UP000027604"/>
    </source>
</evidence>
<dbReference type="InterPro" id="IPR035093">
    <property type="entry name" value="RelE/ParE_toxin_dom_sf"/>
</dbReference>
<dbReference type="HOGENOM" id="CLU_147162_4_0_4"/>
<dbReference type="AlphaFoldDB" id="W0V2A7"/>
<proteinExistence type="predicted"/>
<dbReference type="RefSeq" id="WP_038490025.1">
    <property type="nucleotide sequence ID" value="NZ_BCTH01000113.1"/>
</dbReference>
<dbReference type="OrthoDB" id="9798046at2"/>
<dbReference type="EMBL" id="HG322949">
    <property type="protein sequence ID" value="CDG82001.1"/>
    <property type="molecule type" value="Genomic_DNA"/>
</dbReference>
<sequence length="109" mass="12801">MNTRVVVLDEAEQDLKDLQTYLIQHFSVTTWQDSYAKIKKSIRLLKSFPQSGTVPDEIRQYGTTKYRQVLAGMNRIIYEVRADVVYIHIIVDTRRDMKSLLEKRLGQQP</sequence>
<organism evidence="2 3">
    <name type="scientific">Janthinobacterium agaricidamnosum NBRC 102515 = DSM 9628</name>
    <dbReference type="NCBI Taxonomy" id="1349767"/>
    <lineage>
        <taxon>Bacteria</taxon>
        <taxon>Pseudomonadati</taxon>
        <taxon>Pseudomonadota</taxon>
        <taxon>Betaproteobacteria</taxon>
        <taxon>Burkholderiales</taxon>
        <taxon>Oxalobacteraceae</taxon>
        <taxon>Janthinobacterium</taxon>
    </lineage>
</organism>
<dbReference type="Pfam" id="PF05016">
    <property type="entry name" value="ParE_toxin"/>
    <property type="match status" value="1"/>
</dbReference>
<reference evidence="2 3" key="1">
    <citation type="journal article" date="2015" name="Genome Announc.">
        <title>Genome Sequence of Mushroom Soft-Rot Pathogen Janthinobacterium agaricidamnosum.</title>
        <authorList>
            <person name="Graupner K."/>
            <person name="Lackner G."/>
            <person name="Hertweck C."/>
        </authorList>
    </citation>
    <scope>NUCLEOTIDE SEQUENCE [LARGE SCALE GENOMIC DNA]</scope>
    <source>
        <strain evidence="3">NBRC 102515 / DSM 9628</strain>
    </source>
</reference>
<dbReference type="SUPFAM" id="SSF143011">
    <property type="entry name" value="RelE-like"/>
    <property type="match status" value="1"/>
</dbReference>
<accession>W0V2A7</accession>
<evidence type="ECO:0000313" key="2">
    <source>
        <dbReference type="EMBL" id="CDG82001.1"/>
    </source>
</evidence>
<dbReference type="eggNOG" id="COG3668">
    <property type="taxonomic scope" value="Bacteria"/>
</dbReference>
<dbReference type="InterPro" id="IPR007712">
    <property type="entry name" value="RelE/ParE_toxin"/>
</dbReference>
<dbReference type="STRING" id="1349767.GJA_1348"/>
<evidence type="ECO:0000256" key="1">
    <source>
        <dbReference type="ARBA" id="ARBA00022649"/>
    </source>
</evidence>